<dbReference type="InterPro" id="IPR013766">
    <property type="entry name" value="Thioredoxin_domain"/>
</dbReference>
<evidence type="ECO:0000259" key="10">
    <source>
        <dbReference type="PROSITE" id="PS51352"/>
    </source>
</evidence>
<accession>A0A7S2VU21</accession>
<protein>
    <recommendedName>
        <fullName evidence="1">thioredoxin-dependent peroxiredoxin</fullName>
        <ecNumber evidence="1">1.11.1.24</ecNumber>
    </recommendedName>
    <alternativeName>
        <fullName evidence="7">Thioredoxin peroxidase</fullName>
    </alternativeName>
</protein>
<proteinExistence type="inferred from homology"/>
<keyword evidence="6" id="KW-0676">Redox-active center</keyword>
<keyword evidence="3" id="KW-0049">Antioxidant</keyword>
<dbReference type="PANTHER" id="PTHR42801">
    <property type="entry name" value="THIOREDOXIN-DEPENDENT PEROXIDE REDUCTASE"/>
    <property type="match status" value="1"/>
</dbReference>
<dbReference type="InterPro" id="IPR000866">
    <property type="entry name" value="AhpC/TSA"/>
</dbReference>
<evidence type="ECO:0000256" key="7">
    <source>
        <dbReference type="ARBA" id="ARBA00032824"/>
    </source>
</evidence>
<feature type="domain" description="Thioredoxin" evidence="10">
    <location>
        <begin position="64"/>
        <end position="217"/>
    </location>
</feature>
<evidence type="ECO:0000256" key="5">
    <source>
        <dbReference type="ARBA" id="ARBA00023157"/>
    </source>
</evidence>
<dbReference type="InterPro" id="IPR050924">
    <property type="entry name" value="Peroxiredoxin_BCP/PrxQ"/>
</dbReference>
<evidence type="ECO:0000256" key="2">
    <source>
        <dbReference type="ARBA" id="ARBA00022559"/>
    </source>
</evidence>
<dbReference type="GO" id="GO:0034599">
    <property type="term" value="P:cellular response to oxidative stress"/>
    <property type="evidence" value="ECO:0007669"/>
    <property type="project" value="TreeGrafter"/>
</dbReference>
<sequence length="217" mass="23660">MHYKYDSLAAAPLRTPRQAPRRRTLIGIALAAGAVLALSCCHSSASALSLRVPQTLSRRVGVNAAIGEKAPMFSLPSESGKKISLADFKGPFGIEQLSKPVVLFFYGGQGSPSCTKEAEAFARAYPEFKAKGAEVLGVSRDSLDFSKNWKEEKQFPFPLLSDEDGAVRESFGIEKDLFGLLDGRETYVIGRDGTIQMKFNSQFEPEKHIEKALAALE</sequence>
<dbReference type="SUPFAM" id="SSF52833">
    <property type="entry name" value="Thioredoxin-like"/>
    <property type="match status" value="1"/>
</dbReference>
<keyword evidence="2" id="KW-0575">Peroxidase</keyword>
<evidence type="ECO:0000256" key="4">
    <source>
        <dbReference type="ARBA" id="ARBA00023002"/>
    </source>
</evidence>
<dbReference type="CDD" id="cd03017">
    <property type="entry name" value="PRX_BCP"/>
    <property type="match status" value="1"/>
</dbReference>
<dbReference type="EMBL" id="HBHC01000582">
    <property type="protein sequence ID" value="CAD9650198.1"/>
    <property type="molecule type" value="Transcribed_RNA"/>
</dbReference>
<organism evidence="11">
    <name type="scientific">Norrisiella sphaerica</name>
    <dbReference type="NCBI Taxonomy" id="552664"/>
    <lineage>
        <taxon>Eukaryota</taxon>
        <taxon>Sar</taxon>
        <taxon>Rhizaria</taxon>
        <taxon>Cercozoa</taxon>
        <taxon>Chlorarachniophyceae</taxon>
        <taxon>Norrisiella</taxon>
    </lineage>
</organism>
<name>A0A7S2VU21_9EUKA</name>
<dbReference type="GO" id="GO:0045454">
    <property type="term" value="P:cell redox homeostasis"/>
    <property type="evidence" value="ECO:0007669"/>
    <property type="project" value="TreeGrafter"/>
</dbReference>
<dbReference type="AlphaFoldDB" id="A0A7S2VU21"/>
<reference evidence="11" key="1">
    <citation type="submission" date="2021-01" db="EMBL/GenBank/DDBJ databases">
        <authorList>
            <person name="Corre E."/>
            <person name="Pelletier E."/>
            <person name="Niang G."/>
            <person name="Scheremetjew M."/>
            <person name="Finn R."/>
            <person name="Kale V."/>
            <person name="Holt S."/>
            <person name="Cochrane G."/>
            <person name="Meng A."/>
            <person name="Brown T."/>
            <person name="Cohen L."/>
        </authorList>
    </citation>
    <scope>NUCLEOTIDE SEQUENCE</scope>
    <source>
        <strain evidence="11">BC52</strain>
    </source>
</reference>
<dbReference type="EC" id="1.11.1.24" evidence="1"/>
<evidence type="ECO:0000256" key="6">
    <source>
        <dbReference type="ARBA" id="ARBA00023284"/>
    </source>
</evidence>
<evidence type="ECO:0000256" key="9">
    <source>
        <dbReference type="ARBA" id="ARBA00049091"/>
    </source>
</evidence>
<comment type="similarity">
    <text evidence="8">Belongs to the peroxiredoxin family. BCP/PrxQ subfamily.</text>
</comment>
<dbReference type="Pfam" id="PF00578">
    <property type="entry name" value="AhpC-TSA"/>
    <property type="match status" value="1"/>
</dbReference>
<evidence type="ECO:0000256" key="3">
    <source>
        <dbReference type="ARBA" id="ARBA00022862"/>
    </source>
</evidence>
<dbReference type="PROSITE" id="PS51352">
    <property type="entry name" value="THIOREDOXIN_2"/>
    <property type="match status" value="1"/>
</dbReference>
<comment type="catalytic activity">
    <reaction evidence="9">
        <text>a hydroperoxide + [thioredoxin]-dithiol = an alcohol + [thioredoxin]-disulfide + H2O</text>
        <dbReference type="Rhea" id="RHEA:62620"/>
        <dbReference type="Rhea" id="RHEA-COMP:10698"/>
        <dbReference type="Rhea" id="RHEA-COMP:10700"/>
        <dbReference type="ChEBI" id="CHEBI:15377"/>
        <dbReference type="ChEBI" id="CHEBI:29950"/>
        <dbReference type="ChEBI" id="CHEBI:30879"/>
        <dbReference type="ChEBI" id="CHEBI:35924"/>
        <dbReference type="ChEBI" id="CHEBI:50058"/>
        <dbReference type="EC" id="1.11.1.24"/>
    </reaction>
</comment>
<keyword evidence="5" id="KW-1015">Disulfide bond</keyword>
<evidence type="ECO:0000256" key="1">
    <source>
        <dbReference type="ARBA" id="ARBA00013017"/>
    </source>
</evidence>
<dbReference type="InterPro" id="IPR036249">
    <property type="entry name" value="Thioredoxin-like_sf"/>
</dbReference>
<evidence type="ECO:0000256" key="8">
    <source>
        <dbReference type="ARBA" id="ARBA00038489"/>
    </source>
</evidence>
<evidence type="ECO:0000313" key="11">
    <source>
        <dbReference type="EMBL" id="CAD9650198.1"/>
    </source>
</evidence>
<gene>
    <name evidence="11" type="ORF">NSPH01132_LOCUS295</name>
</gene>
<dbReference type="Gene3D" id="3.40.30.10">
    <property type="entry name" value="Glutaredoxin"/>
    <property type="match status" value="1"/>
</dbReference>
<dbReference type="PANTHER" id="PTHR42801:SF4">
    <property type="entry name" value="AHPC_TSA FAMILY PROTEIN"/>
    <property type="match status" value="1"/>
</dbReference>
<dbReference type="GO" id="GO:0008379">
    <property type="term" value="F:thioredoxin peroxidase activity"/>
    <property type="evidence" value="ECO:0007669"/>
    <property type="project" value="TreeGrafter"/>
</dbReference>
<keyword evidence="4" id="KW-0560">Oxidoreductase</keyword>
<dbReference type="GO" id="GO:0005737">
    <property type="term" value="C:cytoplasm"/>
    <property type="evidence" value="ECO:0007669"/>
    <property type="project" value="TreeGrafter"/>
</dbReference>